<accession>A0A6P8BCD0</accession>
<evidence type="ECO:0000256" key="1">
    <source>
        <dbReference type="SAM" id="MobiDB-lite"/>
    </source>
</evidence>
<dbReference type="PANTHER" id="PTHR28106:SF1">
    <property type="entry name" value="MITOCHONDRIAL ATPASE COMPLEX SUBUNIT ATP10"/>
    <property type="match status" value="1"/>
</dbReference>
<keyword evidence="2" id="KW-1185">Reference proteome</keyword>
<feature type="region of interest" description="Disordered" evidence="1">
    <location>
        <begin position="109"/>
        <end position="143"/>
    </location>
</feature>
<evidence type="ECO:0000313" key="3">
    <source>
        <dbReference type="RefSeq" id="XP_030984878.1"/>
    </source>
</evidence>
<name>A0A6P8BCD0_PYRGI</name>
<dbReference type="GeneID" id="41959834"/>
<proteinExistence type="predicted"/>
<dbReference type="GO" id="GO:0033615">
    <property type="term" value="P:mitochondrial proton-transporting ATP synthase complex assembly"/>
    <property type="evidence" value="ECO:0007669"/>
    <property type="project" value="TreeGrafter"/>
</dbReference>
<dbReference type="Pfam" id="PF05176">
    <property type="entry name" value="ATP-synt_10"/>
    <property type="match status" value="1"/>
</dbReference>
<evidence type="ECO:0000313" key="2">
    <source>
        <dbReference type="Proteomes" id="UP000515153"/>
    </source>
</evidence>
<dbReference type="InterPro" id="IPR007849">
    <property type="entry name" value="ATP10"/>
</dbReference>
<feature type="region of interest" description="Disordered" evidence="1">
    <location>
        <begin position="157"/>
        <end position="199"/>
    </location>
</feature>
<organism evidence="2 3">
    <name type="scientific">Pyricularia grisea</name>
    <name type="common">Crabgrass-specific blast fungus</name>
    <name type="synonym">Magnaporthe grisea</name>
    <dbReference type="NCBI Taxonomy" id="148305"/>
    <lineage>
        <taxon>Eukaryota</taxon>
        <taxon>Fungi</taxon>
        <taxon>Dikarya</taxon>
        <taxon>Ascomycota</taxon>
        <taxon>Pezizomycotina</taxon>
        <taxon>Sordariomycetes</taxon>
        <taxon>Sordariomycetidae</taxon>
        <taxon>Magnaporthales</taxon>
        <taxon>Pyriculariaceae</taxon>
        <taxon>Pyricularia</taxon>
    </lineage>
</organism>
<dbReference type="GO" id="GO:0005743">
    <property type="term" value="C:mitochondrial inner membrane"/>
    <property type="evidence" value="ECO:0007669"/>
    <property type="project" value="TreeGrafter"/>
</dbReference>
<dbReference type="RefSeq" id="XP_030984878.1">
    <property type="nucleotide sequence ID" value="XM_031124925.1"/>
</dbReference>
<dbReference type="KEGG" id="pgri:PgNI_04884"/>
<reference evidence="3" key="2">
    <citation type="submission" date="2019-10" db="EMBL/GenBank/DDBJ databases">
        <authorList>
            <consortium name="NCBI Genome Project"/>
        </authorList>
    </citation>
    <scope>NUCLEOTIDE SEQUENCE</scope>
    <source>
        <strain evidence="3">NI907</strain>
    </source>
</reference>
<reference evidence="3" key="3">
    <citation type="submission" date="2025-08" db="UniProtKB">
        <authorList>
            <consortium name="RefSeq"/>
        </authorList>
    </citation>
    <scope>IDENTIFICATION</scope>
    <source>
        <strain evidence="3">NI907</strain>
    </source>
</reference>
<dbReference type="AlphaFoldDB" id="A0A6P8BCD0"/>
<dbReference type="Proteomes" id="UP000515153">
    <property type="component" value="Unplaced"/>
</dbReference>
<dbReference type="PANTHER" id="PTHR28106">
    <property type="entry name" value="MITOCHONDRIAL ATPASE COMPLEX SUBUNIT ATP10"/>
    <property type="match status" value="1"/>
</dbReference>
<evidence type="ECO:0008006" key="4">
    <source>
        <dbReference type="Google" id="ProtNLM"/>
    </source>
</evidence>
<reference evidence="3" key="1">
    <citation type="journal article" date="2019" name="Mol. Biol. Evol.">
        <title>Blast fungal genomes show frequent chromosomal changes, gene gains and losses, and effector gene turnover.</title>
        <authorList>
            <person name="Gomez Luciano L.B."/>
            <person name="Jason Tsai I."/>
            <person name="Chuma I."/>
            <person name="Tosa Y."/>
            <person name="Chen Y.H."/>
            <person name="Li J.Y."/>
            <person name="Li M.Y."/>
            <person name="Jade Lu M.Y."/>
            <person name="Nakayashiki H."/>
            <person name="Li W.H."/>
        </authorList>
    </citation>
    <scope>NUCLEOTIDE SEQUENCE</scope>
    <source>
        <strain evidence="3">NI907</strain>
    </source>
</reference>
<feature type="region of interest" description="Disordered" evidence="1">
    <location>
        <begin position="10"/>
        <end position="32"/>
    </location>
</feature>
<gene>
    <name evidence="3" type="ORF">PgNI_04884</name>
</gene>
<sequence length="433" mass="49328">MADKTLWRDLRRLKSNPKRHGSTTSAESGADRYGDSTFDNFYNLVRVRSGTPIISHLHPLHILISTRRANTRRLHPRPNDNMITSIGARAASRSLACSTCQRRAISLSAPLLQQQKPQPKQPRPPPPPPAKPSALNSEEQQSEVLLEKPSFVKALTEDQKPPEASPFGDAPRSYGKQSDETFKPRPLARPIGMKDPPMPGDNSGLDFRTIQQRRDDFVNYEKHLIKRKQMIDQYVRPYFRDWSNMQWHKGKSFVAPPRLFKAEHALYFPNFYGKTLSKADPIPRDTTTTLAGKASVVSIFSSQWAESQANSFIGVKENPELHEVLKANPGPAQLVRINVEDQLLKQWVLSLFEGNLRRQVGEENWERYFIVKNAISMDIRESIGVLNARVGYTYLVDSSWRIRWAGSGYSEEDERKSLVKGLQRLLREMEAEG</sequence>
<feature type="compositionally biased region" description="Low complexity" evidence="1">
    <location>
        <begin position="109"/>
        <end position="118"/>
    </location>
</feature>
<feature type="compositionally biased region" description="Pro residues" evidence="1">
    <location>
        <begin position="119"/>
        <end position="131"/>
    </location>
</feature>
<protein>
    <recommendedName>
        <fullName evidence="4">Mitochondrial ATPase complex subunit ATP10</fullName>
    </recommendedName>
</protein>